<evidence type="ECO:0000256" key="1">
    <source>
        <dbReference type="ARBA" id="ARBA00004275"/>
    </source>
</evidence>
<dbReference type="InterPro" id="IPR020845">
    <property type="entry name" value="AMP-binding_CS"/>
</dbReference>
<dbReference type="InterPro" id="IPR000873">
    <property type="entry name" value="AMP-dep_synth/lig_dom"/>
</dbReference>
<protein>
    <recommendedName>
        <fullName evidence="4">Luciferin 4-monooxygenase</fullName>
        <ecNumber evidence="3">1.13.12.7</ecNumber>
    </recommendedName>
</protein>
<evidence type="ECO:0000256" key="2">
    <source>
        <dbReference type="ARBA" id="ARBA00006432"/>
    </source>
</evidence>
<evidence type="ECO:0000313" key="15">
    <source>
        <dbReference type="EMBL" id="KAL0829370.1"/>
    </source>
</evidence>
<name>A0ABD0SUJ0_LOXSC</name>
<evidence type="ECO:0000256" key="8">
    <source>
        <dbReference type="ARBA" id="ARBA00023033"/>
    </source>
</evidence>
<evidence type="ECO:0000256" key="9">
    <source>
        <dbReference type="ARBA" id="ARBA00023140"/>
    </source>
</evidence>
<dbReference type="PANTHER" id="PTHR24096">
    <property type="entry name" value="LONG-CHAIN-FATTY-ACID--COA LIGASE"/>
    <property type="match status" value="1"/>
</dbReference>
<dbReference type="GO" id="GO:0005524">
    <property type="term" value="F:ATP binding"/>
    <property type="evidence" value="ECO:0007669"/>
    <property type="project" value="UniProtKB-KW"/>
</dbReference>
<keyword evidence="11" id="KW-0599">Photoprotein</keyword>
<dbReference type="SUPFAM" id="SSF56801">
    <property type="entry name" value="Acetyl-CoA synthetase-like"/>
    <property type="match status" value="1"/>
</dbReference>
<dbReference type="GO" id="GO:0004497">
    <property type="term" value="F:monooxygenase activity"/>
    <property type="evidence" value="ECO:0007669"/>
    <property type="project" value="UniProtKB-KW"/>
</dbReference>
<evidence type="ECO:0000256" key="7">
    <source>
        <dbReference type="ARBA" id="ARBA00023002"/>
    </source>
</evidence>
<proteinExistence type="inferred from homology"/>
<evidence type="ECO:0000256" key="6">
    <source>
        <dbReference type="ARBA" id="ARBA00022840"/>
    </source>
</evidence>
<evidence type="ECO:0000259" key="13">
    <source>
        <dbReference type="Pfam" id="PF00501"/>
    </source>
</evidence>
<evidence type="ECO:0000256" key="10">
    <source>
        <dbReference type="ARBA" id="ARBA00023223"/>
    </source>
</evidence>
<accession>A0ABD0SUJ0</accession>
<dbReference type="Pfam" id="PF13193">
    <property type="entry name" value="AMP-binding_C"/>
    <property type="match status" value="1"/>
</dbReference>
<dbReference type="PROSITE" id="PS00455">
    <property type="entry name" value="AMP_BINDING"/>
    <property type="match status" value="1"/>
</dbReference>
<keyword evidence="7" id="KW-0560">Oxidoreductase</keyword>
<evidence type="ECO:0000256" key="4">
    <source>
        <dbReference type="ARBA" id="ARBA00019043"/>
    </source>
</evidence>
<comment type="similarity">
    <text evidence="2">Belongs to the ATP-dependent AMP-binding enzyme family.</text>
</comment>
<evidence type="ECO:0000256" key="11">
    <source>
        <dbReference type="ARBA" id="ARBA00023262"/>
    </source>
</evidence>
<dbReference type="InterPro" id="IPR025110">
    <property type="entry name" value="AMP-bd_C"/>
</dbReference>
<dbReference type="InterPro" id="IPR042099">
    <property type="entry name" value="ANL_N_sf"/>
</dbReference>
<dbReference type="PANTHER" id="PTHR24096:SF422">
    <property type="entry name" value="BCDNA.GH02901"/>
    <property type="match status" value="1"/>
</dbReference>
<evidence type="ECO:0000256" key="12">
    <source>
        <dbReference type="ARBA" id="ARBA00048497"/>
    </source>
</evidence>
<keyword evidence="5" id="KW-0547">Nucleotide-binding</keyword>
<evidence type="ECO:0000313" key="16">
    <source>
        <dbReference type="Proteomes" id="UP001549921"/>
    </source>
</evidence>
<evidence type="ECO:0000256" key="5">
    <source>
        <dbReference type="ARBA" id="ARBA00022741"/>
    </source>
</evidence>
<dbReference type="EC" id="1.13.12.7" evidence="3"/>
<keyword evidence="9" id="KW-0576">Peroxisome</keyword>
<dbReference type="FunFam" id="3.30.300.30:FF:000007">
    <property type="entry name" value="4-coumarate--CoA ligase 2"/>
    <property type="match status" value="1"/>
</dbReference>
<keyword evidence="8" id="KW-0503">Monooxygenase</keyword>
<keyword evidence="10" id="KW-0455">Luminescence</keyword>
<comment type="caution">
    <text evidence="15">The sequence shown here is derived from an EMBL/GenBank/DDBJ whole genome shotgun (WGS) entry which is preliminary data.</text>
</comment>
<dbReference type="GO" id="GO:0005777">
    <property type="term" value="C:peroxisome"/>
    <property type="evidence" value="ECO:0007669"/>
    <property type="project" value="UniProtKB-SubCell"/>
</dbReference>
<feature type="domain" description="AMP-binding enzyme C-terminal" evidence="14">
    <location>
        <begin position="482"/>
        <end position="557"/>
    </location>
</feature>
<dbReference type="Gene3D" id="3.40.50.12780">
    <property type="entry name" value="N-terminal domain of ligase-like"/>
    <property type="match status" value="1"/>
</dbReference>
<dbReference type="InterPro" id="IPR045851">
    <property type="entry name" value="AMP-bd_C_sf"/>
</dbReference>
<dbReference type="EMBL" id="JBEDNZ010000015">
    <property type="protein sequence ID" value="KAL0829370.1"/>
    <property type="molecule type" value="Genomic_DNA"/>
</dbReference>
<organism evidence="15 16">
    <name type="scientific">Loxostege sticticalis</name>
    <name type="common">Beet webworm moth</name>
    <dbReference type="NCBI Taxonomy" id="481309"/>
    <lineage>
        <taxon>Eukaryota</taxon>
        <taxon>Metazoa</taxon>
        <taxon>Ecdysozoa</taxon>
        <taxon>Arthropoda</taxon>
        <taxon>Hexapoda</taxon>
        <taxon>Insecta</taxon>
        <taxon>Pterygota</taxon>
        <taxon>Neoptera</taxon>
        <taxon>Endopterygota</taxon>
        <taxon>Lepidoptera</taxon>
        <taxon>Glossata</taxon>
        <taxon>Ditrysia</taxon>
        <taxon>Pyraloidea</taxon>
        <taxon>Crambidae</taxon>
        <taxon>Pyraustinae</taxon>
        <taxon>Loxostege</taxon>
    </lineage>
</organism>
<dbReference type="GO" id="GO:0008218">
    <property type="term" value="P:bioluminescence"/>
    <property type="evidence" value="ECO:0007669"/>
    <property type="project" value="UniProtKB-KW"/>
</dbReference>
<dbReference type="CDD" id="cd05911">
    <property type="entry name" value="Firefly_Luc_like"/>
    <property type="match status" value="1"/>
</dbReference>
<sequence length="568" mass="63448">MATAKVISRNVKNLLVCKSYSVNVTVKHSVWTPENIVRSPFKDVEIPKRTLPEHVWENLERWSDKTALVCAITNRSITYHQLYKYSKNFAAHLRTNFHITDGDVVCIMMTNTPEYAPAVIGALEAGAEVTTVNPIYTAHEVHKQLLLSNPKVLIGIPESVPILKEAMRLSKRNVPIITCNAKNNLPADTVSFEELINDDNINKDVLKQVNKGFEDVILLPYSSGTTGLPKGVELTTKNIISNCVQQDTKEIRHYDDTTSSHQETVVAVMPFYHIYGIAIIMLHKLSVGAKLVTLPRFERTSFLKTFEDHRISLLCTAPPLVLFLAQYPGVTSKHLESVNRIVCGAAPLPKSDIDKVLSKVKQNAKFFQVYGLTETSPLATTFTQDYKKYTTVGFPIPNTELKVIDGDFKNLGPNQVGELLIRGPQVMKGYRNNQEATKNSITEDGWFRSGDLGSIDVDGSVTIADRLKELIKVKGYQVPPAELESILKEHPAVLDAGVIGIPDPRTGERPRAFVVLKDGLKAASKDIEEFVAERVAEYKRIKDVMFLDNLPKNPSGKLLRRVLKEKYC</sequence>
<evidence type="ECO:0000259" key="14">
    <source>
        <dbReference type="Pfam" id="PF13193"/>
    </source>
</evidence>
<comment type="subcellular location">
    <subcellularLocation>
        <location evidence="1">Peroxisome</location>
    </subcellularLocation>
</comment>
<comment type="catalytic activity">
    <reaction evidence="12">
        <text>firefly D-luciferin + ATP + O2 = firefly oxyluciferin + hnu + AMP + CO2 + diphosphate</text>
        <dbReference type="Rhea" id="RHEA:10732"/>
        <dbReference type="ChEBI" id="CHEBI:15379"/>
        <dbReference type="ChEBI" id="CHEBI:16526"/>
        <dbReference type="ChEBI" id="CHEBI:16792"/>
        <dbReference type="ChEBI" id="CHEBI:30212"/>
        <dbReference type="ChEBI" id="CHEBI:30616"/>
        <dbReference type="ChEBI" id="CHEBI:33019"/>
        <dbReference type="ChEBI" id="CHEBI:58038"/>
        <dbReference type="ChEBI" id="CHEBI:456215"/>
        <dbReference type="EC" id="1.13.12.7"/>
    </reaction>
</comment>
<gene>
    <name evidence="15" type="ORF">ABMA28_004147</name>
</gene>
<dbReference type="Gene3D" id="3.30.300.30">
    <property type="match status" value="1"/>
</dbReference>
<evidence type="ECO:0000256" key="3">
    <source>
        <dbReference type="ARBA" id="ARBA00012532"/>
    </source>
</evidence>
<reference evidence="15 16" key="1">
    <citation type="submission" date="2024-06" db="EMBL/GenBank/DDBJ databases">
        <title>A chromosome-level genome assembly of beet webworm, Loxostege sticticalis.</title>
        <authorList>
            <person name="Zhang Y."/>
        </authorList>
    </citation>
    <scope>NUCLEOTIDE SEQUENCE [LARGE SCALE GENOMIC DNA]</scope>
    <source>
        <strain evidence="15">AQ028</strain>
        <tissue evidence="15">Male pupae</tissue>
    </source>
</reference>
<keyword evidence="6" id="KW-0067">ATP-binding</keyword>
<feature type="domain" description="AMP-dependent synthetase/ligase" evidence="13">
    <location>
        <begin position="56"/>
        <end position="430"/>
    </location>
</feature>
<dbReference type="FunFam" id="3.40.50.12780:FF:000003">
    <property type="entry name" value="Long-chain-fatty-acid--CoA ligase FadD"/>
    <property type="match status" value="1"/>
</dbReference>
<dbReference type="Pfam" id="PF00501">
    <property type="entry name" value="AMP-binding"/>
    <property type="match status" value="1"/>
</dbReference>
<dbReference type="AlphaFoldDB" id="A0ABD0SUJ0"/>
<dbReference type="Proteomes" id="UP001549921">
    <property type="component" value="Unassembled WGS sequence"/>
</dbReference>